<dbReference type="EMBL" id="OY660871">
    <property type="protein sequence ID" value="CAJ1063118.1"/>
    <property type="molecule type" value="Genomic_DNA"/>
</dbReference>
<protein>
    <submittedName>
        <fullName evidence="1">Uncharacterized protein</fullName>
    </submittedName>
</protein>
<sequence>MSARSLSTITPVCFCRGVTKEATVTHLTGEVLISEVTTVQDLKTFFLSEWMFTVHEKLQQLRTSHEVKTSCC</sequence>
<name>A0AAV1FPN0_XYRNO</name>
<gene>
    <name evidence="1" type="ORF">XNOV1_A011087</name>
</gene>
<reference evidence="1" key="1">
    <citation type="submission" date="2023-08" db="EMBL/GenBank/DDBJ databases">
        <authorList>
            <person name="Alioto T."/>
            <person name="Alioto T."/>
            <person name="Gomez Garrido J."/>
        </authorList>
    </citation>
    <scope>NUCLEOTIDE SEQUENCE</scope>
</reference>
<dbReference type="Proteomes" id="UP001178508">
    <property type="component" value="Chromosome 8"/>
</dbReference>
<organism evidence="1 2">
    <name type="scientific">Xyrichtys novacula</name>
    <name type="common">Pearly razorfish</name>
    <name type="synonym">Hemipteronotus novacula</name>
    <dbReference type="NCBI Taxonomy" id="13765"/>
    <lineage>
        <taxon>Eukaryota</taxon>
        <taxon>Metazoa</taxon>
        <taxon>Chordata</taxon>
        <taxon>Craniata</taxon>
        <taxon>Vertebrata</taxon>
        <taxon>Euteleostomi</taxon>
        <taxon>Actinopterygii</taxon>
        <taxon>Neopterygii</taxon>
        <taxon>Teleostei</taxon>
        <taxon>Neoteleostei</taxon>
        <taxon>Acanthomorphata</taxon>
        <taxon>Eupercaria</taxon>
        <taxon>Labriformes</taxon>
        <taxon>Labridae</taxon>
        <taxon>Xyrichtys</taxon>
    </lineage>
</organism>
<accession>A0AAV1FPN0</accession>
<dbReference type="AlphaFoldDB" id="A0AAV1FPN0"/>
<evidence type="ECO:0000313" key="2">
    <source>
        <dbReference type="Proteomes" id="UP001178508"/>
    </source>
</evidence>
<keyword evidence="2" id="KW-1185">Reference proteome</keyword>
<proteinExistence type="predicted"/>
<evidence type="ECO:0000313" key="1">
    <source>
        <dbReference type="EMBL" id="CAJ1063118.1"/>
    </source>
</evidence>